<dbReference type="PROSITE" id="PS50905">
    <property type="entry name" value="FERRITIN_LIKE"/>
    <property type="match status" value="1"/>
</dbReference>
<dbReference type="InterPro" id="IPR008331">
    <property type="entry name" value="Ferritin_DPS_dom"/>
</dbReference>
<dbReference type="EMBL" id="JACCFW010000001">
    <property type="protein sequence ID" value="NYJ73729.1"/>
    <property type="molecule type" value="Genomic_DNA"/>
</dbReference>
<dbReference type="Gene3D" id="1.20.1260.10">
    <property type="match status" value="1"/>
</dbReference>
<keyword evidence="1 6" id="KW-0409">Iron storage</keyword>
<feature type="binding site" evidence="5">
    <location>
        <position position="51"/>
    </location>
    <ligand>
        <name>Fe cation</name>
        <dbReference type="ChEBI" id="CHEBI:24875"/>
        <label>1</label>
    </ligand>
</feature>
<proteinExistence type="predicted"/>
<keyword evidence="4 5" id="KW-0408">Iron</keyword>
<evidence type="ECO:0000256" key="3">
    <source>
        <dbReference type="ARBA" id="ARBA00023002"/>
    </source>
</evidence>
<evidence type="ECO:0000256" key="6">
    <source>
        <dbReference type="RuleBase" id="RU361145"/>
    </source>
</evidence>
<dbReference type="InterPro" id="IPR041719">
    <property type="entry name" value="Ferritin_prok"/>
</dbReference>
<feature type="domain" description="Ferritin-like diiron" evidence="7">
    <location>
        <begin position="1"/>
        <end position="147"/>
    </location>
</feature>
<feature type="binding site" evidence="5">
    <location>
        <position position="54"/>
    </location>
    <ligand>
        <name>Fe cation</name>
        <dbReference type="ChEBI" id="CHEBI:24875"/>
        <label>1</label>
    </ligand>
</feature>
<keyword evidence="2 5" id="KW-0479">Metal-binding</keyword>
<dbReference type="Pfam" id="PF00210">
    <property type="entry name" value="Ferritin"/>
    <property type="match status" value="1"/>
</dbReference>
<reference evidence="8 9" key="1">
    <citation type="submission" date="2020-07" db="EMBL/GenBank/DDBJ databases">
        <title>Sequencing the genomes of 1000 actinobacteria strains.</title>
        <authorList>
            <person name="Klenk H.-P."/>
        </authorList>
    </citation>
    <scope>NUCLEOTIDE SEQUENCE [LARGE SCALE GENOMIC DNA]</scope>
    <source>
        <strain evidence="8 9">DSM 29531</strain>
    </source>
</reference>
<dbReference type="AlphaFoldDB" id="A0A853DCK6"/>
<evidence type="ECO:0000256" key="4">
    <source>
        <dbReference type="ARBA" id="ARBA00023004"/>
    </source>
</evidence>
<feature type="binding site" evidence="5">
    <location>
        <position position="96"/>
    </location>
    <ligand>
        <name>Fe cation</name>
        <dbReference type="ChEBI" id="CHEBI:24875"/>
        <label>1</label>
    </ligand>
</feature>
<evidence type="ECO:0000313" key="9">
    <source>
        <dbReference type="Proteomes" id="UP000571817"/>
    </source>
</evidence>
<sequence>MKMSDALETAFSAQITLELRASIVYRQLAIDMGKLDLPGVSAWLRHQADEEIVHANKFIDHASDRDNRPVIGTIDGPDAEPVSSVLRCFELALQHEQKVSASIRELYRTAESEGDLDSRPLLDWFLAEQIEEESTVDAIIGRLKRIDDDGPGLLHLDEELSRRGNVSAGA</sequence>
<feature type="binding site" evidence="5">
    <location>
        <position position="129"/>
    </location>
    <ligand>
        <name>Fe cation</name>
        <dbReference type="ChEBI" id="CHEBI:24875"/>
        <label>1</label>
    </ligand>
</feature>
<accession>A0A853DCK6</accession>
<evidence type="ECO:0000259" key="7">
    <source>
        <dbReference type="PROSITE" id="PS50905"/>
    </source>
</evidence>
<keyword evidence="3 8" id="KW-0560">Oxidoreductase</keyword>
<dbReference type="InterPro" id="IPR001519">
    <property type="entry name" value="Ferritin"/>
</dbReference>
<dbReference type="InterPro" id="IPR012347">
    <property type="entry name" value="Ferritin-like"/>
</dbReference>
<keyword evidence="9" id="KW-1185">Reference proteome</keyword>
<dbReference type="InterPro" id="IPR009078">
    <property type="entry name" value="Ferritin-like_SF"/>
</dbReference>
<protein>
    <recommendedName>
        <fullName evidence="6">Ferritin</fullName>
    </recommendedName>
</protein>
<dbReference type="InterPro" id="IPR009040">
    <property type="entry name" value="Ferritin-like_diiron"/>
</dbReference>
<comment type="caution">
    <text evidence="8">The sequence shown here is derived from an EMBL/GenBank/DDBJ whole genome shotgun (WGS) entry which is preliminary data.</text>
</comment>
<organism evidence="8 9">
    <name type="scientific">Allobranchiibius huperziae</name>
    <dbReference type="NCBI Taxonomy" id="1874116"/>
    <lineage>
        <taxon>Bacteria</taxon>
        <taxon>Bacillati</taxon>
        <taxon>Actinomycetota</taxon>
        <taxon>Actinomycetes</taxon>
        <taxon>Micrococcales</taxon>
        <taxon>Dermacoccaceae</taxon>
        <taxon>Allobranchiibius</taxon>
    </lineage>
</organism>
<dbReference type="GO" id="GO:0006826">
    <property type="term" value="P:iron ion transport"/>
    <property type="evidence" value="ECO:0007669"/>
    <property type="project" value="InterPro"/>
</dbReference>
<dbReference type="GO" id="GO:0005829">
    <property type="term" value="C:cytosol"/>
    <property type="evidence" value="ECO:0007669"/>
    <property type="project" value="TreeGrafter"/>
</dbReference>
<dbReference type="CDD" id="cd01055">
    <property type="entry name" value="Nonheme_Ferritin"/>
    <property type="match status" value="1"/>
</dbReference>
<evidence type="ECO:0000256" key="1">
    <source>
        <dbReference type="ARBA" id="ARBA00022434"/>
    </source>
</evidence>
<feature type="binding site" evidence="5">
    <location>
        <position position="18"/>
    </location>
    <ligand>
        <name>Fe cation</name>
        <dbReference type="ChEBI" id="CHEBI:24875"/>
        <label>1</label>
    </ligand>
</feature>
<dbReference type="PANTHER" id="PTHR11431">
    <property type="entry name" value="FERRITIN"/>
    <property type="match status" value="1"/>
</dbReference>
<evidence type="ECO:0000313" key="8">
    <source>
        <dbReference type="EMBL" id="NYJ73729.1"/>
    </source>
</evidence>
<dbReference type="SUPFAM" id="SSF47240">
    <property type="entry name" value="Ferritin-like"/>
    <property type="match status" value="1"/>
</dbReference>
<dbReference type="Proteomes" id="UP000571817">
    <property type="component" value="Unassembled WGS sequence"/>
</dbReference>
<dbReference type="RefSeq" id="WP_179479153.1">
    <property type="nucleotide sequence ID" value="NZ_JACCFW010000001.1"/>
</dbReference>
<evidence type="ECO:0000256" key="2">
    <source>
        <dbReference type="ARBA" id="ARBA00022723"/>
    </source>
</evidence>
<dbReference type="GO" id="GO:0006879">
    <property type="term" value="P:intracellular iron ion homeostasis"/>
    <property type="evidence" value="ECO:0007669"/>
    <property type="project" value="UniProtKB-KW"/>
</dbReference>
<dbReference type="GO" id="GO:0004322">
    <property type="term" value="F:ferroxidase activity"/>
    <property type="evidence" value="ECO:0007669"/>
    <property type="project" value="TreeGrafter"/>
</dbReference>
<dbReference type="PANTHER" id="PTHR11431:SF127">
    <property type="entry name" value="BACTERIAL NON-HEME FERRITIN"/>
    <property type="match status" value="1"/>
</dbReference>
<dbReference type="GO" id="GO:0008199">
    <property type="term" value="F:ferric iron binding"/>
    <property type="evidence" value="ECO:0007669"/>
    <property type="project" value="InterPro"/>
</dbReference>
<evidence type="ECO:0000256" key="5">
    <source>
        <dbReference type="PIRSR" id="PIRSR601519-1"/>
    </source>
</evidence>
<name>A0A853DCK6_9MICO</name>
<dbReference type="GO" id="GO:0008198">
    <property type="term" value="F:ferrous iron binding"/>
    <property type="evidence" value="ECO:0007669"/>
    <property type="project" value="TreeGrafter"/>
</dbReference>
<gene>
    <name evidence="8" type="ORF">HNR15_000692</name>
</gene>